<reference evidence="1 2" key="1">
    <citation type="journal article" date="2019" name="Int. J. Syst. Evol. Microbiol.">
        <title>Capsulimonas corticalis gen. nov., sp. nov., an aerobic capsulated bacterium, of a novel bacterial order, Capsulimonadales ord. nov., of the class Armatimonadia of the phylum Armatimonadetes.</title>
        <authorList>
            <person name="Li J."/>
            <person name="Kudo C."/>
            <person name="Tonouchi A."/>
        </authorList>
    </citation>
    <scope>NUCLEOTIDE SEQUENCE [LARGE SCALE GENOMIC DNA]</scope>
    <source>
        <strain evidence="1 2">AX-7</strain>
    </source>
</reference>
<dbReference type="AlphaFoldDB" id="A0A402CY42"/>
<gene>
    <name evidence="1" type="ORF">CCAX7_34920</name>
</gene>
<dbReference type="Proteomes" id="UP000287394">
    <property type="component" value="Chromosome"/>
</dbReference>
<keyword evidence="2" id="KW-1185">Reference proteome</keyword>
<protein>
    <submittedName>
        <fullName evidence="1">Uncharacterized protein</fullName>
    </submittedName>
</protein>
<dbReference type="EMBL" id="AP025739">
    <property type="protein sequence ID" value="BDI31441.1"/>
    <property type="molecule type" value="Genomic_DNA"/>
</dbReference>
<evidence type="ECO:0000313" key="1">
    <source>
        <dbReference type="EMBL" id="BDI31441.1"/>
    </source>
</evidence>
<dbReference type="RefSeq" id="WP_119322278.1">
    <property type="nucleotide sequence ID" value="NZ_AP025739.1"/>
</dbReference>
<sequence>MRRTKSLEQNNSALQNDDILSAVDKIIGKYGRSGSGRASALRLIGAYVIIETEGISGLRKRGFSRGSIQLYLEKLHDVDVRVP</sequence>
<name>A0A402CY42_9BACT</name>
<accession>A0A402CY42</accession>
<proteinExistence type="predicted"/>
<evidence type="ECO:0000313" key="2">
    <source>
        <dbReference type="Proteomes" id="UP000287394"/>
    </source>
</evidence>
<dbReference type="KEGG" id="ccot:CCAX7_34920"/>
<organism evidence="1 2">
    <name type="scientific">Capsulimonas corticalis</name>
    <dbReference type="NCBI Taxonomy" id="2219043"/>
    <lineage>
        <taxon>Bacteria</taxon>
        <taxon>Bacillati</taxon>
        <taxon>Armatimonadota</taxon>
        <taxon>Armatimonadia</taxon>
        <taxon>Capsulimonadales</taxon>
        <taxon>Capsulimonadaceae</taxon>
        <taxon>Capsulimonas</taxon>
    </lineage>
</organism>